<dbReference type="InterPro" id="IPR044821">
    <property type="entry name" value="At1g28695/At4g15970-like"/>
</dbReference>
<sequence length="255" mass="29980">MASKSSQIKPDDFDGGGPRLNPNDEKKHHHRYFFHSLVVLLFTIFTVACLVRIQGVDFSGETQYMTPDYLEMMWKRTDFLRQVVETGYNFIFTDADIMWFRNPFPHFHLDTNFQIACDKFNGNPWDMKNAPNGGFIYVKSSNQTIEFYKFWIKSREVDPRKNEQDVLNRIKFDPFVRKNIGVEIKFLDTVCFGGFCQPSKDLNLVCTMHSNCCIGLDNKIHDLKIMLEDWRKYMSLSESERRSQPTTWSVPQYCG</sequence>
<dbReference type="InterPro" id="IPR005069">
    <property type="entry name" value="Nucl-diP-sugar_transferase"/>
</dbReference>
<organism evidence="4 5">
    <name type="scientific">Penstemon davidsonii</name>
    <dbReference type="NCBI Taxonomy" id="160366"/>
    <lineage>
        <taxon>Eukaryota</taxon>
        <taxon>Viridiplantae</taxon>
        <taxon>Streptophyta</taxon>
        <taxon>Embryophyta</taxon>
        <taxon>Tracheophyta</taxon>
        <taxon>Spermatophyta</taxon>
        <taxon>Magnoliopsida</taxon>
        <taxon>eudicotyledons</taxon>
        <taxon>Gunneridae</taxon>
        <taxon>Pentapetalae</taxon>
        <taxon>asterids</taxon>
        <taxon>lamiids</taxon>
        <taxon>Lamiales</taxon>
        <taxon>Plantaginaceae</taxon>
        <taxon>Cheloneae</taxon>
        <taxon>Penstemon</taxon>
    </lineage>
</organism>
<evidence type="ECO:0000259" key="3">
    <source>
        <dbReference type="Pfam" id="PF03407"/>
    </source>
</evidence>
<proteinExistence type="predicted"/>
<feature type="domain" description="Nucleotide-diphospho-sugar transferase" evidence="3">
    <location>
        <begin position="52"/>
        <end position="223"/>
    </location>
</feature>
<dbReference type="EMBL" id="JAYDYQ010001087">
    <property type="protein sequence ID" value="KAK4490877.1"/>
    <property type="molecule type" value="Genomic_DNA"/>
</dbReference>
<evidence type="ECO:0000313" key="4">
    <source>
        <dbReference type="EMBL" id="KAK4490877.1"/>
    </source>
</evidence>
<comment type="caution">
    <text evidence="4">The sequence shown here is derived from an EMBL/GenBank/DDBJ whole genome shotgun (WGS) entry which is preliminary data.</text>
</comment>
<evidence type="ECO:0000313" key="5">
    <source>
        <dbReference type="Proteomes" id="UP001291926"/>
    </source>
</evidence>
<keyword evidence="2" id="KW-0812">Transmembrane</keyword>
<reference evidence="4 5" key="1">
    <citation type="journal article" date="2023" name="bioRxiv">
        <title>Genome report: Whole genome sequence and annotation of Penstemon davidsonii.</title>
        <authorList>
            <person name="Ostevik K.L."/>
            <person name="Alabady M."/>
            <person name="Zhang M."/>
            <person name="Rausher M.D."/>
        </authorList>
    </citation>
    <scope>NUCLEOTIDE SEQUENCE [LARGE SCALE GENOMIC DNA]</scope>
    <source>
        <strain evidence="4">DNT005</strain>
        <tissue evidence="4">Whole leaf</tissue>
    </source>
</reference>
<protein>
    <recommendedName>
        <fullName evidence="3">Nucleotide-diphospho-sugar transferase domain-containing protein</fullName>
    </recommendedName>
</protein>
<feature type="region of interest" description="Disordered" evidence="1">
    <location>
        <begin position="1"/>
        <end position="21"/>
    </location>
</feature>
<gene>
    <name evidence="4" type="ORF">RD792_001592</name>
</gene>
<dbReference type="Proteomes" id="UP001291926">
    <property type="component" value="Unassembled WGS sequence"/>
</dbReference>
<accession>A0ABR0DNS9</accession>
<evidence type="ECO:0000256" key="2">
    <source>
        <dbReference type="SAM" id="Phobius"/>
    </source>
</evidence>
<dbReference type="PANTHER" id="PTHR46038">
    <property type="entry name" value="EXPRESSED PROTEIN-RELATED"/>
    <property type="match status" value="1"/>
</dbReference>
<evidence type="ECO:0000256" key="1">
    <source>
        <dbReference type="SAM" id="MobiDB-lite"/>
    </source>
</evidence>
<name>A0ABR0DNS9_9LAMI</name>
<keyword evidence="2" id="KW-0472">Membrane</keyword>
<keyword evidence="5" id="KW-1185">Reference proteome</keyword>
<dbReference type="Pfam" id="PF03407">
    <property type="entry name" value="Nucleotid_trans"/>
    <property type="match status" value="1"/>
</dbReference>
<dbReference type="PANTHER" id="PTHR46038:SF13">
    <property type="entry name" value="GLYCOSYLTRANSFERASE"/>
    <property type="match status" value="1"/>
</dbReference>
<keyword evidence="2" id="KW-1133">Transmembrane helix</keyword>
<feature type="transmembrane region" description="Helical" evidence="2">
    <location>
        <begin position="32"/>
        <end position="53"/>
    </location>
</feature>